<dbReference type="EMBL" id="RXNR01000067">
    <property type="protein sequence ID" value="RTQ89167.1"/>
    <property type="molecule type" value="Genomic_DNA"/>
</dbReference>
<gene>
    <name evidence="7" type="ORF">EKG35_16840</name>
</gene>
<keyword evidence="4 6" id="KW-1133">Transmembrane helix</keyword>
<evidence type="ECO:0000256" key="2">
    <source>
        <dbReference type="ARBA" id="ARBA00022475"/>
    </source>
</evidence>
<proteinExistence type="predicted"/>
<dbReference type="CDD" id="cd06581">
    <property type="entry name" value="TM_PBP1_LivM_like"/>
    <property type="match status" value="1"/>
</dbReference>
<name>A0A3S0IXD0_9BACI</name>
<evidence type="ECO:0000313" key="8">
    <source>
        <dbReference type="Proteomes" id="UP000276349"/>
    </source>
</evidence>
<dbReference type="OrthoDB" id="9789927at2"/>
<keyword evidence="5 6" id="KW-0472">Membrane</keyword>
<dbReference type="Proteomes" id="UP000276349">
    <property type="component" value="Unassembled WGS sequence"/>
</dbReference>
<evidence type="ECO:0000313" key="7">
    <source>
        <dbReference type="EMBL" id="RTQ89167.1"/>
    </source>
</evidence>
<dbReference type="GO" id="GO:0015658">
    <property type="term" value="F:branched-chain amino acid transmembrane transporter activity"/>
    <property type="evidence" value="ECO:0007669"/>
    <property type="project" value="InterPro"/>
</dbReference>
<reference evidence="7 8" key="1">
    <citation type="submission" date="2018-12" db="EMBL/GenBank/DDBJ databases">
        <authorList>
            <person name="Yu L."/>
        </authorList>
    </citation>
    <scope>NUCLEOTIDE SEQUENCE [LARGE SCALE GENOMIC DNA]</scope>
    <source>
        <strain evidence="7 8">S5H2222</strain>
    </source>
</reference>
<keyword evidence="3 6" id="KW-0812">Transmembrane</keyword>
<evidence type="ECO:0000256" key="6">
    <source>
        <dbReference type="SAM" id="Phobius"/>
    </source>
</evidence>
<dbReference type="PANTHER" id="PTHR30482">
    <property type="entry name" value="HIGH-AFFINITY BRANCHED-CHAIN AMINO ACID TRANSPORT SYSTEM PERMEASE"/>
    <property type="match status" value="1"/>
</dbReference>
<feature type="transmembrane region" description="Helical" evidence="6">
    <location>
        <begin position="101"/>
        <end position="123"/>
    </location>
</feature>
<feature type="transmembrane region" description="Helical" evidence="6">
    <location>
        <begin position="179"/>
        <end position="198"/>
    </location>
</feature>
<feature type="transmembrane region" description="Helical" evidence="6">
    <location>
        <begin position="77"/>
        <end position="95"/>
    </location>
</feature>
<feature type="transmembrane region" description="Helical" evidence="6">
    <location>
        <begin position="318"/>
        <end position="340"/>
    </location>
</feature>
<dbReference type="InterPro" id="IPR001851">
    <property type="entry name" value="ABC_transp_permease"/>
</dbReference>
<feature type="transmembrane region" description="Helical" evidence="6">
    <location>
        <begin position="130"/>
        <end position="151"/>
    </location>
</feature>
<keyword evidence="8" id="KW-1185">Reference proteome</keyword>
<evidence type="ECO:0000256" key="1">
    <source>
        <dbReference type="ARBA" id="ARBA00004651"/>
    </source>
</evidence>
<comment type="subcellular location">
    <subcellularLocation>
        <location evidence="1">Cell membrane</location>
        <topology evidence="1">Multi-pass membrane protein</topology>
    </subcellularLocation>
</comment>
<protein>
    <submittedName>
        <fullName evidence="7">Branched-chain amino acid ABC transporter permease</fullName>
    </submittedName>
</protein>
<accession>A0A3S0IXD0</accession>
<dbReference type="RefSeq" id="WP_126295717.1">
    <property type="nucleotide sequence ID" value="NZ_CP155468.1"/>
</dbReference>
<evidence type="ECO:0000256" key="3">
    <source>
        <dbReference type="ARBA" id="ARBA00022692"/>
    </source>
</evidence>
<evidence type="ECO:0000256" key="4">
    <source>
        <dbReference type="ARBA" id="ARBA00022989"/>
    </source>
</evidence>
<feature type="transmembrane region" description="Helical" evidence="6">
    <location>
        <begin position="228"/>
        <end position="251"/>
    </location>
</feature>
<dbReference type="PANTHER" id="PTHR30482:SF5">
    <property type="entry name" value="ABC TRANSPORTER PERMEASE PROTEIN"/>
    <property type="match status" value="1"/>
</dbReference>
<feature type="transmembrane region" description="Helical" evidence="6">
    <location>
        <begin position="30"/>
        <end position="46"/>
    </location>
</feature>
<feature type="transmembrane region" description="Helical" evidence="6">
    <location>
        <begin position="263"/>
        <end position="287"/>
    </location>
</feature>
<dbReference type="InterPro" id="IPR043428">
    <property type="entry name" value="LivM-like"/>
</dbReference>
<dbReference type="Pfam" id="PF02653">
    <property type="entry name" value="BPD_transp_2"/>
    <property type="match status" value="1"/>
</dbReference>
<feature type="transmembrane region" description="Helical" evidence="6">
    <location>
        <begin position="52"/>
        <end position="70"/>
    </location>
</feature>
<keyword evidence="2" id="KW-1003">Cell membrane</keyword>
<dbReference type="AlphaFoldDB" id="A0A3S0IXD0"/>
<evidence type="ECO:0000256" key="5">
    <source>
        <dbReference type="ARBA" id="ARBA00023136"/>
    </source>
</evidence>
<dbReference type="GO" id="GO:0005886">
    <property type="term" value="C:plasma membrane"/>
    <property type="evidence" value="ECO:0007669"/>
    <property type="project" value="UniProtKB-SubCell"/>
</dbReference>
<comment type="caution">
    <text evidence="7">The sequence shown here is derived from an EMBL/GenBank/DDBJ whole genome shotgun (WGS) entry which is preliminary data.</text>
</comment>
<organism evidence="7 8">
    <name type="scientific">Lysinibacillus telephonicus</name>
    <dbReference type="NCBI Taxonomy" id="1714840"/>
    <lineage>
        <taxon>Bacteria</taxon>
        <taxon>Bacillati</taxon>
        <taxon>Bacillota</taxon>
        <taxon>Bacilli</taxon>
        <taxon>Bacillales</taxon>
        <taxon>Bacillaceae</taxon>
        <taxon>Lysinibacillus</taxon>
    </lineage>
</organism>
<sequence length="353" mass="38531">MRNLVVRDCGKYKTSYKDDMKLFKTTGDKVKWLALILLILALPLFVSNYWIGLFTLCAISAIGAIGLNILTGFTGQISIGVGAFLGVGGYTTAILTSTYGLSFWVSLPIAGIVTAFVGGVFGIPALRLKGLYLAIATLAAQVIILFVISRWDSVTGGTAGMVLSRPAIGDFLLSTNTSYYYLSIVILLVTVLYAVNLLRTRVGRAFLAVRDRDIAAQIMGINLFYYKVLAFIVSSFFVGIAGALLAHYTMIVSPELYNTHVSIQYLAMVLIGGLGSVFGSILGAVFITLLPVGLSAIIDFLTVFMPEMYQLLSAFKEFVFGIVIILFLIFEPGGLAHIWLNMKKYFKLWPFSY</sequence>